<evidence type="ECO:0000256" key="1">
    <source>
        <dbReference type="ARBA" id="ARBA00004141"/>
    </source>
</evidence>
<reference evidence="11 12" key="1">
    <citation type="submission" date="2024-04" db="EMBL/GenBank/DDBJ databases">
        <title>Draft genome sequence of Pseudoxanthomonas putridarboris WD12.</title>
        <authorList>
            <person name="Oh J."/>
        </authorList>
    </citation>
    <scope>NUCLEOTIDE SEQUENCE [LARGE SCALE GENOMIC DNA]</scope>
    <source>
        <strain evidence="11 12">WD12</strain>
    </source>
</reference>
<keyword evidence="3 8" id="KW-0813">Transport</keyword>
<feature type="signal peptide" evidence="9">
    <location>
        <begin position="1"/>
        <end position="35"/>
    </location>
</feature>
<evidence type="ECO:0000256" key="8">
    <source>
        <dbReference type="RuleBase" id="RU362002"/>
    </source>
</evidence>
<keyword evidence="6 8" id="KW-0472">Membrane</keyword>
<dbReference type="InterPro" id="IPR029020">
    <property type="entry name" value="Ammonium/urea_transptr"/>
</dbReference>
<sequence length="481" mass="49226">MKTRLFSGWKARAQVLCLAALCGVMAAGAAFNAVAAQDPAPPAEAVAEEVAIEAAETAVDAAAVAEEAAVEEAEEAPAFDSGNVAWMLTSTLLVLLMVVPGLALFYGGMVRSKNVLSVLMQVLVVYSVVVIIWVAYGYSAAFTEGNAFFGSFTEKAFLKGIVADTDADGLPEFLFVVFQSTFAGITTALIVGSFAERIKFAAVLLFAVLWVTFGYLPMVHMVWSGEGGFLAHKGVIDFAGGTVVHINAGVAGLVGAYFLGKRLGYGKEALKPHNVPFTFVGAALLWVGWFGFNAGSALAADASASLAMINTMVATSAAVIGWTLVEAVTKGKPSALGAASGAIAGLVGITPAAGTVGPMGAIVIGFAAGVICVWGVNGLKRLLGADDSLDVFGVHGIGGIVGAILTGVFSAESLGGTEADLAIGAQVWVQAISVGFTIVWCAVVTSIAILIAKLLFGLRVSEEAEREGLDITSHGESAYEA</sequence>
<evidence type="ECO:0000256" key="3">
    <source>
        <dbReference type="ARBA" id="ARBA00022448"/>
    </source>
</evidence>
<comment type="caution">
    <text evidence="11">The sequence shown here is derived from an EMBL/GenBank/DDBJ whole genome shotgun (WGS) entry which is preliminary data.</text>
</comment>
<feature type="transmembrane region" description="Helical" evidence="8">
    <location>
        <begin position="336"/>
        <end position="353"/>
    </location>
</feature>
<dbReference type="SUPFAM" id="SSF111352">
    <property type="entry name" value="Ammonium transporter"/>
    <property type="match status" value="1"/>
</dbReference>
<accession>A0ABU9IWJ4</accession>
<dbReference type="NCBIfam" id="TIGR00836">
    <property type="entry name" value="amt"/>
    <property type="match status" value="1"/>
</dbReference>
<feature type="transmembrane region" description="Helical" evidence="8">
    <location>
        <begin position="304"/>
        <end position="324"/>
    </location>
</feature>
<keyword evidence="7 8" id="KW-0924">Ammonia transport</keyword>
<dbReference type="Gene3D" id="1.10.3430.10">
    <property type="entry name" value="Ammonium transporter AmtB like domains"/>
    <property type="match status" value="1"/>
</dbReference>
<evidence type="ECO:0000313" key="11">
    <source>
        <dbReference type="EMBL" id="MEL1263366.1"/>
    </source>
</evidence>
<keyword evidence="9" id="KW-0732">Signal</keyword>
<evidence type="ECO:0000256" key="4">
    <source>
        <dbReference type="ARBA" id="ARBA00022692"/>
    </source>
</evidence>
<comment type="similarity">
    <text evidence="2 8">Belongs to the ammonia transporter channel (TC 1.A.11.2) family.</text>
</comment>
<dbReference type="EMBL" id="JBBWWT010000001">
    <property type="protein sequence ID" value="MEL1263366.1"/>
    <property type="molecule type" value="Genomic_DNA"/>
</dbReference>
<evidence type="ECO:0000256" key="7">
    <source>
        <dbReference type="ARBA" id="ARBA00023177"/>
    </source>
</evidence>
<feature type="transmembrane region" description="Helical" evidence="8">
    <location>
        <begin position="84"/>
        <end position="106"/>
    </location>
</feature>
<keyword evidence="5 8" id="KW-1133">Transmembrane helix</keyword>
<feature type="transmembrane region" description="Helical" evidence="8">
    <location>
        <begin position="272"/>
        <end position="292"/>
    </location>
</feature>
<dbReference type="RefSeq" id="WP_341724545.1">
    <property type="nucleotide sequence ID" value="NZ_JBBWWT010000001.1"/>
</dbReference>
<evidence type="ECO:0000256" key="5">
    <source>
        <dbReference type="ARBA" id="ARBA00022989"/>
    </source>
</evidence>
<dbReference type="InterPro" id="IPR018047">
    <property type="entry name" value="Ammonium_transpt_CS"/>
</dbReference>
<feature type="transmembrane region" description="Helical" evidence="8">
    <location>
        <begin position="173"/>
        <end position="191"/>
    </location>
</feature>
<keyword evidence="12" id="KW-1185">Reference proteome</keyword>
<feature type="chain" id="PRO_5047378217" description="Ammonium transporter" evidence="9">
    <location>
        <begin position="36"/>
        <end position="481"/>
    </location>
</feature>
<evidence type="ECO:0000256" key="6">
    <source>
        <dbReference type="ARBA" id="ARBA00023136"/>
    </source>
</evidence>
<feature type="transmembrane region" description="Helical" evidence="8">
    <location>
        <begin position="238"/>
        <end position="260"/>
    </location>
</feature>
<feature type="transmembrane region" description="Helical" evidence="8">
    <location>
        <begin position="391"/>
        <end position="411"/>
    </location>
</feature>
<feature type="transmembrane region" description="Helical" evidence="8">
    <location>
        <begin position="118"/>
        <end position="136"/>
    </location>
</feature>
<evidence type="ECO:0000256" key="9">
    <source>
        <dbReference type="SAM" id="SignalP"/>
    </source>
</evidence>
<organism evidence="11 12">
    <name type="scientific">Pseudoxanthomonas putridarboris</name>
    <dbReference type="NCBI Taxonomy" id="752605"/>
    <lineage>
        <taxon>Bacteria</taxon>
        <taxon>Pseudomonadati</taxon>
        <taxon>Pseudomonadota</taxon>
        <taxon>Gammaproteobacteria</taxon>
        <taxon>Lysobacterales</taxon>
        <taxon>Lysobacteraceae</taxon>
        <taxon>Pseudoxanthomonas</taxon>
    </lineage>
</organism>
<comment type="subcellular location">
    <subcellularLocation>
        <location evidence="8">Cell membrane</location>
        <topology evidence="8">Multi-pass membrane protein</topology>
    </subcellularLocation>
    <subcellularLocation>
        <location evidence="1">Membrane</location>
        <topology evidence="1">Multi-pass membrane protein</topology>
    </subcellularLocation>
</comment>
<feature type="domain" description="Ammonium transporter AmtB-like" evidence="10">
    <location>
        <begin position="85"/>
        <end position="479"/>
    </location>
</feature>
<dbReference type="InterPro" id="IPR001905">
    <property type="entry name" value="Ammonium_transpt"/>
</dbReference>
<evidence type="ECO:0000313" key="12">
    <source>
        <dbReference type="Proteomes" id="UP001459204"/>
    </source>
</evidence>
<protein>
    <recommendedName>
        <fullName evidence="8">Ammonium transporter</fullName>
    </recommendedName>
</protein>
<evidence type="ECO:0000259" key="10">
    <source>
        <dbReference type="Pfam" id="PF00909"/>
    </source>
</evidence>
<gene>
    <name evidence="11" type="primary">amt</name>
    <name evidence="11" type="ORF">AAD027_03145</name>
</gene>
<dbReference type="Proteomes" id="UP001459204">
    <property type="component" value="Unassembled WGS sequence"/>
</dbReference>
<feature type="transmembrane region" description="Helical" evidence="8">
    <location>
        <begin position="198"/>
        <end position="218"/>
    </location>
</feature>
<dbReference type="PROSITE" id="PS01219">
    <property type="entry name" value="AMMONIUM_TRANSP"/>
    <property type="match status" value="1"/>
</dbReference>
<dbReference type="PANTHER" id="PTHR43029">
    <property type="entry name" value="AMMONIUM TRANSPORTER MEP2"/>
    <property type="match status" value="1"/>
</dbReference>
<name>A0ABU9IWJ4_9GAMM</name>
<feature type="transmembrane region" description="Helical" evidence="8">
    <location>
        <begin position="431"/>
        <end position="456"/>
    </location>
</feature>
<dbReference type="Pfam" id="PF00909">
    <property type="entry name" value="Ammonium_transp"/>
    <property type="match status" value="1"/>
</dbReference>
<evidence type="ECO:0000256" key="2">
    <source>
        <dbReference type="ARBA" id="ARBA00005887"/>
    </source>
</evidence>
<dbReference type="InterPro" id="IPR024041">
    <property type="entry name" value="NH4_transpt_AmtB-like_dom"/>
</dbReference>
<feature type="transmembrane region" description="Helical" evidence="8">
    <location>
        <begin position="359"/>
        <end position="379"/>
    </location>
</feature>
<dbReference type="PANTHER" id="PTHR43029:SF10">
    <property type="entry name" value="AMMONIUM TRANSPORTER MEP2"/>
    <property type="match status" value="1"/>
</dbReference>
<keyword evidence="4 8" id="KW-0812">Transmembrane</keyword>
<proteinExistence type="inferred from homology"/>